<sequence>MERDTFSRGFLAGISGGIAMLAWSLLSGAVLQISHLRNVDWMAIMIFAHPPAFELIETIIAMIVNVFFCGVLGILFAYLLPLIKREKIYLKGWVFSLVVWLGAYAISTIFKVVGTTPTSVETAILNISGATVYGLALAYTTNKLLYGEIKSSYGTNVAPAMKPLGDREDKEK</sequence>
<feature type="transmembrane region" description="Helical" evidence="1">
    <location>
        <begin position="12"/>
        <end position="35"/>
    </location>
</feature>
<dbReference type="Pfam" id="PF20587">
    <property type="entry name" value="DUF6789"/>
    <property type="match status" value="1"/>
</dbReference>
<organism evidence="2 3">
    <name type="scientific">Propionispora hippei DSM 15287</name>
    <dbReference type="NCBI Taxonomy" id="1123003"/>
    <lineage>
        <taxon>Bacteria</taxon>
        <taxon>Bacillati</taxon>
        <taxon>Bacillota</taxon>
        <taxon>Negativicutes</taxon>
        <taxon>Selenomonadales</taxon>
        <taxon>Sporomusaceae</taxon>
        <taxon>Propionispora</taxon>
    </lineage>
</organism>
<proteinExistence type="predicted"/>
<dbReference type="InterPro" id="IPR046739">
    <property type="entry name" value="DUF6789"/>
</dbReference>
<evidence type="ECO:0000256" key="1">
    <source>
        <dbReference type="SAM" id="Phobius"/>
    </source>
</evidence>
<keyword evidence="1" id="KW-0472">Membrane</keyword>
<feature type="transmembrane region" description="Helical" evidence="1">
    <location>
        <begin position="55"/>
        <end position="80"/>
    </location>
</feature>
<keyword evidence="3" id="KW-1185">Reference proteome</keyword>
<dbReference type="AlphaFoldDB" id="A0A1M6C5D5"/>
<feature type="transmembrane region" description="Helical" evidence="1">
    <location>
        <begin position="92"/>
        <end position="110"/>
    </location>
</feature>
<evidence type="ECO:0000313" key="2">
    <source>
        <dbReference type="EMBL" id="SHI56226.1"/>
    </source>
</evidence>
<dbReference type="EMBL" id="FQZD01000005">
    <property type="protein sequence ID" value="SHI56226.1"/>
    <property type="molecule type" value="Genomic_DNA"/>
</dbReference>
<protein>
    <submittedName>
        <fullName evidence="2">Uncharacterized protein</fullName>
    </submittedName>
</protein>
<feature type="transmembrane region" description="Helical" evidence="1">
    <location>
        <begin position="122"/>
        <end position="140"/>
    </location>
</feature>
<evidence type="ECO:0000313" key="3">
    <source>
        <dbReference type="Proteomes" id="UP000322917"/>
    </source>
</evidence>
<name>A0A1M6C5D5_9FIRM</name>
<accession>A0A1M6C5D5</accession>
<dbReference type="Proteomes" id="UP000322917">
    <property type="component" value="Unassembled WGS sequence"/>
</dbReference>
<dbReference type="RefSeq" id="WP_149733500.1">
    <property type="nucleotide sequence ID" value="NZ_FQZD01000005.1"/>
</dbReference>
<keyword evidence="1" id="KW-0812">Transmembrane</keyword>
<keyword evidence="1" id="KW-1133">Transmembrane helix</keyword>
<dbReference type="OrthoDB" id="1796762at2"/>
<gene>
    <name evidence="2" type="ORF">SAMN02745170_00625</name>
</gene>
<reference evidence="2 3" key="1">
    <citation type="submission" date="2016-11" db="EMBL/GenBank/DDBJ databases">
        <authorList>
            <person name="Varghese N."/>
            <person name="Submissions S."/>
        </authorList>
    </citation>
    <scope>NUCLEOTIDE SEQUENCE [LARGE SCALE GENOMIC DNA]</scope>
    <source>
        <strain evidence="2 3">DSM 15287</strain>
    </source>
</reference>